<dbReference type="GO" id="GO:0006420">
    <property type="term" value="P:arginyl-tRNA aminoacylation"/>
    <property type="evidence" value="ECO:0007669"/>
    <property type="project" value="InterPro"/>
</dbReference>
<dbReference type="InterPro" id="IPR037380">
    <property type="entry name" value="DALRD3"/>
</dbReference>
<gene>
    <name evidence="2" type="ORF">PIBRA_LOCUS13546</name>
</gene>
<dbReference type="Pfam" id="PF05746">
    <property type="entry name" value="DALR_1"/>
    <property type="match status" value="1"/>
</dbReference>
<comment type="caution">
    <text evidence="2">The sequence shown here is derived from an EMBL/GenBank/DDBJ whole genome shotgun (WGS) entry which is preliminary data.</text>
</comment>
<dbReference type="PANTHER" id="PTHR16043">
    <property type="entry name" value="DALRD3 PROTEIN"/>
    <property type="match status" value="1"/>
</dbReference>
<proteinExistence type="predicted"/>
<keyword evidence="3" id="KW-1185">Reference proteome</keyword>
<evidence type="ECO:0000313" key="2">
    <source>
        <dbReference type="EMBL" id="CAH4037933.1"/>
    </source>
</evidence>
<dbReference type="Proteomes" id="UP001152562">
    <property type="component" value="Unassembled WGS sequence"/>
</dbReference>
<evidence type="ECO:0000313" key="3">
    <source>
        <dbReference type="Proteomes" id="UP001152562"/>
    </source>
</evidence>
<sequence length="427" mass="48861">MMDDELDKFSSNVFKFFGIDKEVKGLLVKKHSNNLQILGDYSFPNTVKSWSELLNSKVLQNVSETLLQCLKKDIDSLLQESKSWALPIKKVIEIKDRVHIFLERPLAIRTALSQSIKTNENILNKLNKVISLVEHESLNSSCITSLRLRYTVKVIENLYCLNEKCSDIKPKVYVTTRSTGKCEGSRVILCGAVLNAKTGTKESSISAEELISIRQDELTLIAQHKYGVRVSTDSKWKEFIAHLGESAVAFELLQIRPSSSIKIHFDASSGSSKGVAFILYNCARLETIIRTFNEKVNEGSYPLLPDLDEIQISLLTHEDEWCLVFNYILGLPALLKICVEVSNERCEFRPHLICAYLNSMVKVFSQYYRKVRILTEPRKHLLPVMFARIYMLKSLNDTLKTCLRLLNIKSVSQMYFYFLLQSLILRV</sequence>
<dbReference type="GO" id="GO:0004814">
    <property type="term" value="F:arginine-tRNA ligase activity"/>
    <property type="evidence" value="ECO:0007669"/>
    <property type="project" value="InterPro"/>
</dbReference>
<dbReference type="PANTHER" id="PTHR16043:SF1">
    <property type="entry name" value="DALR ANTICODON-BINDING DOMAIN-CONTAINING PROTEIN 3"/>
    <property type="match status" value="1"/>
</dbReference>
<dbReference type="EMBL" id="CALOZG010000085">
    <property type="protein sequence ID" value="CAH4037933.1"/>
    <property type="molecule type" value="Genomic_DNA"/>
</dbReference>
<dbReference type="SUPFAM" id="SSF47323">
    <property type="entry name" value="Anticodon-binding domain of a subclass of class I aminoacyl-tRNA synthetases"/>
    <property type="match status" value="1"/>
</dbReference>
<dbReference type="SMART" id="SM00836">
    <property type="entry name" value="DALR_1"/>
    <property type="match status" value="1"/>
</dbReference>
<dbReference type="GO" id="GO:0005524">
    <property type="term" value="F:ATP binding"/>
    <property type="evidence" value="ECO:0007669"/>
    <property type="project" value="InterPro"/>
</dbReference>
<dbReference type="GO" id="GO:0000049">
    <property type="term" value="F:tRNA binding"/>
    <property type="evidence" value="ECO:0007669"/>
    <property type="project" value="TreeGrafter"/>
</dbReference>
<dbReference type="GO" id="GO:0106217">
    <property type="term" value="P:tRNA C3-cytosine methylation"/>
    <property type="evidence" value="ECO:0007669"/>
    <property type="project" value="TreeGrafter"/>
</dbReference>
<name>A0A9P0TZV0_PIEBR</name>
<dbReference type="Gene3D" id="1.10.730.10">
    <property type="entry name" value="Isoleucyl-tRNA Synthetase, Domain 1"/>
    <property type="match status" value="1"/>
</dbReference>
<reference evidence="2" key="1">
    <citation type="submission" date="2022-05" db="EMBL/GenBank/DDBJ databases">
        <authorList>
            <person name="Okamura Y."/>
        </authorList>
    </citation>
    <scope>NUCLEOTIDE SEQUENCE</scope>
</reference>
<dbReference type="InterPro" id="IPR009080">
    <property type="entry name" value="tRNAsynth_Ia_anticodon-bd"/>
</dbReference>
<dbReference type="AlphaFoldDB" id="A0A9P0TZV0"/>
<accession>A0A9P0TZV0</accession>
<feature type="domain" description="DALR anticodon binding" evidence="1">
    <location>
        <begin position="278"/>
        <end position="414"/>
    </location>
</feature>
<organism evidence="2 3">
    <name type="scientific">Pieris brassicae</name>
    <name type="common">White butterfly</name>
    <name type="synonym">Large white butterfly</name>
    <dbReference type="NCBI Taxonomy" id="7116"/>
    <lineage>
        <taxon>Eukaryota</taxon>
        <taxon>Metazoa</taxon>
        <taxon>Ecdysozoa</taxon>
        <taxon>Arthropoda</taxon>
        <taxon>Hexapoda</taxon>
        <taxon>Insecta</taxon>
        <taxon>Pterygota</taxon>
        <taxon>Neoptera</taxon>
        <taxon>Endopterygota</taxon>
        <taxon>Lepidoptera</taxon>
        <taxon>Glossata</taxon>
        <taxon>Ditrysia</taxon>
        <taxon>Papilionoidea</taxon>
        <taxon>Pieridae</taxon>
        <taxon>Pierinae</taxon>
        <taxon>Pieris</taxon>
    </lineage>
</organism>
<dbReference type="InterPro" id="IPR008909">
    <property type="entry name" value="DALR_anticod-bd"/>
</dbReference>
<protein>
    <recommendedName>
        <fullName evidence="1">DALR anticodon binding domain-containing protein</fullName>
    </recommendedName>
</protein>
<evidence type="ECO:0000259" key="1">
    <source>
        <dbReference type="SMART" id="SM00836"/>
    </source>
</evidence>